<dbReference type="SUPFAM" id="SSF101116">
    <property type="entry name" value="Flagellar export chaperone FliS"/>
    <property type="match status" value="1"/>
</dbReference>
<dbReference type="InterPro" id="IPR003713">
    <property type="entry name" value="FliS"/>
</dbReference>
<dbReference type="STRING" id="1195763.ABT56_08205"/>
<comment type="similarity">
    <text evidence="2 6">Belongs to the FliS family.</text>
</comment>
<dbReference type="Proteomes" id="UP000036097">
    <property type="component" value="Unassembled WGS sequence"/>
</dbReference>
<evidence type="ECO:0000256" key="3">
    <source>
        <dbReference type="ARBA" id="ARBA00022490"/>
    </source>
</evidence>
<dbReference type="GO" id="GO:0005829">
    <property type="term" value="C:cytosol"/>
    <property type="evidence" value="ECO:0007669"/>
    <property type="project" value="UniProtKB-SubCell"/>
</dbReference>
<accession>A0A0J1H4A7</accession>
<evidence type="ECO:0000313" key="8">
    <source>
        <dbReference type="Proteomes" id="UP000036097"/>
    </source>
</evidence>
<dbReference type="AlphaFoldDB" id="A0A0J1H4A7"/>
<dbReference type="InterPro" id="IPR036584">
    <property type="entry name" value="FliS_sf"/>
</dbReference>
<evidence type="ECO:0000256" key="1">
    <source>
        <dbReference type="ARBA" id="ARBA00004514"/>
    </source>
</evidence>
<keyword evidence="7" id="KW-0969">Cilium</keyword>
<keyword evidence="8" id="KW-1185">Reference proteome</keyword>
<sequence length="135" mass="14870">MMNQEGLGAYQNAQNNAQAASASPHRLIQMLLEGLLDNLSRARGFMERGQIADKGLTISKCLDILNGLSSVLDEEKGGEVTQEMFRLYDYCGRRLFEANINNDVAGIDEVTRLITDILEGWVVLKPENVKVGAAQ</sequence>
<dbReference type="Pfam" id="PF02561">
    <property type="entry name" value="FliS"/>
    <property type="match status" value="1"/>
</dbReference>
<dbReference type="GO" id="GO:0071973">
    <property type="term" value="P:bacterial-type flagellum-dependent cell motility"/>
    <property type="evidence" value="ECO:0007669"/>
    <property type="project" value="TreeGrafter"/>
</dbReference>
<dbReference type="PANTHER" id="PTHR34773:SF1">
    <property type="entry name" value="FLAGELLAR SECRETION CHAPERONE FLIS"/>
    <property type="match status" value="1"/>
</dbReference>
<protein>
    <recommendedName>
        <fullName evidence="6">Flagellar secretion chaperone FliS</fullName>
    </recommendedName>
</protein>
<keyword evidence="4 6" id="KW-1005">Bacterial flagellum biogenesis</keyword>
<gene>
    <name evidence="7" type="ORF">ABT56_08205</name>
</gene>
<evidence type="ECO:0000256" key="4">
    <source>
        <dbReference type="ARBA" id="ARBA00022795"/>
    </source>
</evidence>
<dbReference type="PANTHER" id="PTHR34773">
    <property type="entry name" value="FLAGELLAR SECRETION CHAPERONE FLIS"/>
    <property type="match status" value="1"/>
</dbReference>
<evidence type="ECO:0000256" key="6">
    <source>
        <dbReference type="PIRNR" id="PIRNR039090"/>
    </source>
</evidence>
<dbReference type="PIRSF" id="PIRSF039090">
    <property type="entry name" value="Flis"/>
    <property type="match status" value="1"/>
</dbReference>
<dbReference type="NCBIfam" id="TIGR00208">
    <property type="entry name" value="fliS"/>
    <property type="match status" value="1"/>
</dbReference>
<keyword evidence="7" id="KW-0966">Cell projection</keyword>
<keyword evidence="7" id="KW-0282">Flagellum</keyword>
<comment type="subcellular location">
    <subcellularLocation>
        <location evidence="1 6">Cytoplasm</location>
        <location evidence="1 6">Cytosol</location>
    </subcellularLocation>
</comment>
<reference evidence="7 8" key="1">
    <citation type="submission" date="2015-05" db="EMBL/GenBank/DDBJ databases">
        <title>Photobacterium galathea sp. nov.</title>
        <authorList>
            <person name="Machado H."/>
            <person name="Gram L."/>
        </authorList>
    </citation>
    <scope>NUCLEOTIDE SEQUENCE [LARGE SCALE GENOMIC DNA]</scope>
    <source>
        <strain evidence="7 8">CGMCC 1.12159</strain>
    </source>
</reference>
<evidence type="ECO:0000256" key="5">
    <source>
        <dbReference type="ARBA" id="ARBA00023186"/>
    </source>
</evidence>
<dbReference type="GO" id="GO:0044780">
    <property type="term" value="P:bacterial-type flagellum assembly"/>
    <property type="evidence" value="ECO:0007669"/>
    <property type="project" value="InterPro"/>
</dbReference>
<name>A0A0J1H4A7_9GAMM</name>
<comment type="caution">
    <text evidence="7">The sequence shown here is derived from an EMBL/GenBank/DDBJ whole genome shotgun (WGS) entry which is preliminary data.</text>
</comment>
<dbReference type="Gene3D" id="1.20.120.340">
    <property type="entry name" value="Flagellar protein FliS"/>
    <property type="match status" value="1"/>
</dbReference>
<evidence type="ECO:0000313" key="7">
    <source>
        <dbReference type="EMBL" id="KLV06600.1"/>
    </source>
</evidence>
<dbReference type="PATRIC" id="fig|1195763.3.peg.1749"/>
<keyword evidence="3 6" id="KW-0963">Cytoplasm</keyword>
<organism evidence="7 8">
    <name type="scientific">Photobacterium aquae</name>
    <dbReference type="NCBI Taxonomy" id="1195763"/>
    <lineage>
        <taxon>Bacteria</taxon>
        <taxon>Pseudomonadati</taxon>
        <taxon>Pseudomonadota</taxon>
        <taxon>Gammaproteobacteria</taxon>
        <taxon>Vibrionales</taxon>
        <taxon>Vibrionaceae</taxon>
        <taxon>Photobacterium</taxon>
    </lineage>
</organism>
<evidence type="ECO:0000256" key="2">
    <source>
        <dbReference type="ARBA" id="ARBA00008787"/>
    </source>
</evidence>
<proteinExistence type="inferred from homology"/>
<dbReference type="CDD" id="cd16098">
    <property type="entry name" value="FliS"/>
    <property type="match status" value="1"/>
</dbReference>
<keyword evidence="5" id="KW-0143">Chaperone</keyword>
<dbReference type="OrthoDB" id="9792010at2"/>
<dbReference type="EMBL" id="LDOT01000009">
    <property type="protein sequence ID" value="KLV06600.1"/>
    <property type="molecule type" value="Genomic_DNA"/>
</dbReference>
<dbReference type="RefSeq" id="WP_047878392.1">
    <property type="nucleotide sequence ID" value="NZ_LDOT01000009.1"/>
</dbReference>